<dbReference type="AlphaFoldDB" id="A0A0N4W2N6"/>
<name>A0A0N4W2N6_HAEPC</name>
<feature type="compositionally biased region" description="Polar residues" evidence="1">
    <location>
        <begin position="9"/>
        <end position="30"/>
    </location>
</feature>
<keyword evidence="3" id="KW-1185">Reference proteome</keyword>
<sequence>MQRRRKLTSDGSATTDMQNENSNVHSKTPSLQLKLDGKLLESIEA</sequence>
<gene>
    <name evidence="2" type="ORF">HPLM_LOCUS3995</name>
</gene>
<dbReference type="EMBL" id="UZAF01016163">
    <property type="protein sequence ID" value="VDO22154.1"/>
    <property type="molecule type" value="Genomic_DNA"/>
</dbReference>
<reference evidence="4" key="1">
    <citation type="submission" date="2017-02" db="UniProtKB">
        <authorList>
            <consortium name="WormBaseParasite"/>
        </authorList>
    </citation>
    <scope>IDENTIFICATION</scope>
</reference>
<evidence type="ECO:0000313" key="2">
    <source>
        <dbReference type="EMBL" id="VDO22154.1"/>
    </source>
</evidence>
<reference evidence="2 3" key="2">
    <citation type="submission" date="2018-11" db="EMBL/GenBank/DDBJ databases">
        <authorList>
            <consortium name="Pathogen Informatics"/>
        </authorList>
    </citation>
    <scope>NUCLEOTIDE SEQUENCE [LARGE SCALE GENOMIC DNA]</scope>
    <source>
        <strain evidence="2 3">MHpl1</strain>
    </source>
</reference>
<evidence type="ECO:0000313" key="4">
    <source>
        <dbReference type="WBParaSite" id="HPLM_0000400301-mRNA-1"/>
    </source>
</evidence>
<evidence type="ECO:0000313" key="3">
    <source>
        <dbReference type="Proteomes" id="UP000268014"/>
    </source>
</evidence>
<accession>A0A0N4W2N6</accession>
<organism evidence="4">
    <name type="scientific">Haemonchus placei</name>
    <name type="common">Barber's pole worm</name>
    <dbReference type="NCBI Taxonomy" id="6290"/>
    <lineage>
        <taxon>Eukaryota</taxon>
        <taxon>Metazoa</taxon>
        <taxon>Ecdysozoa</taxon>
        <taxon>Nematoda</taxon>
        <taxon>Chromadorea</taxon>
        <taxon>Rhabditida</taxon>
        <taxon>Rhabditina</taxon>
        <taxon>Rhabditomorpha</taxon>
        <taxon>Strongyloidea</taxon>
        <taxon>Trichostrongylidae</taxon>
        <taxon>Haemonchus</taxon>
    </lineage>
</organism>
<protein>
    <submittedName>
        <fullName evidence="2 4">Uncharacterized protein</fullName>
    </submittedName>
</protein>
<proteinExistence type="predicted"/>
<evidence type="ECO:0000256" key="1">
    <source>
        <dbReference type="SAM" id="MobiDB-lite"/>
    </source>
</evidence>
<feature type="region of interest" description="Disordered" evidence="1">
    <location>
        <begin position="1"/>
        <end position="30"/>
    </location>
</feature>
<dbReference type="WBParaSite" id="HPLM_0000400301-mRNA-1">
    <property type="protein sequence ID" value="HPLM_0000400301-mRNA-1"/>
    <property type="gene ID" value="HPLM_0000400301"/>
</dbReference>
<dbReference type="Proteomes" id="UP000268014">
    <property type="component" value="Unassembled WGS sequence"/>
</dbReference>